<keyword evidence="2 4" id="KW-0436">Ligase</keyword>
<dbReference type="InterPro" id="IPR020845">
    <property type="entry name" value="AMP-binding_CS"/>
</dbReference>
<organism evidence="4 5">
    <name type="scientific">Hyphomicrobium sulfonivorans</name>
    <dbReference type="NCBI Taxonomy" id="121290"/>
    <lineage>
        <taxon>Bacteria</taxon>
        <taxon>Pseudomonadati</taxon>
        <taxon>Pseudomonadota</taxon>
        <taxon>Alphaproteobacteria</taxon>
        <taxon>Hyphomicrobiales</taxon>
        <taxon>Hyphomicrobiaceae</taxon>
        <taxon>Hyphomicrobium</taxon>
    </lineage>
</organism>
<comment type="similarity">
    <text evidence="1">Belongs to the ATP-dependent AMP-binding enzyme family.</text>
</comment>
<dbReference type="AlphaFoldDB" id="A0A109BII6"/>
<keyword evidence="5" id="KW-1185">Reference proteome</keyword>
<gene>
    <name evidence="4" type="ORF">APY04_1541</name>
</gene>
<dbReference type="InterPro" id="IPR045851">
    <property type="entry name" value="AMP-bd_C_sf"/>
</dbReference>
<dbReference type="PANTHER" id="PTHR43201:SF5">
    <property type="entry name" value="MEDIUM-CHAIN ACYL-COA LIGASE ACSF2, MITOCHONDRIAL"/>
    <property type="match status" value="1"/>
</dbReference>
<dbReference type="EMBL" id="LMTR01000045">
    <property type="protein sequence ID" value="KWT69458.1"/>
    <property type="molecule type" value="Genomic_DNA"/>
</dbReference>
<evidence type="ECO:0000256" key="1">
    <source>
        <dbReference type="ARBA" id="ARBA00006432"/>
    </source>
</evidence>
<evidence type="ECO:0000256" key="2">
    <source>
        <dbReference type="ARBA" id="ARBA00022598"/>
    </source>
</evidence>
<dbReference type="STRING" id="121290.APY04_1541"/>
<dbReference type="OrthoDB" id="9803968at2"/>
<dbReference type="Proteomes" id="UP000059074">
    <property type="component" value="Unassembled WGS sequence"/>
</dbReference>
<accession>A0A109BII6</accession>
<dbReference type="Pfam" id="PF00501">
    <property type="entry name" value="AMP-binding"/>
    <property type="match status" value="1"/>
</dbReference>
<evidence type="ECO:0000259" key="3">
    <source>
        <dbReference type="Pfam" id="PF00501"/>
    </source>
</evidence>
<proteinExistence type="inferred from homology"/>
<dbReference type="EC" id="6.2.1.3" evidence="4"/>
<reference evidence="4 5" key="1">
    <citation type="submission" date="2015-10" db="EMBL/GenBank/DDBJ databases">
        <title>Transcriptomic analysis of a linuron degrading triple-species bacterial consortium.</title>
        <authorList>
            <person name="Albers P."/>
        </authorList>
    </citation>
    <scope>NUCLEOTIDE SEQUENCE [LARGE SCALE GENOMIC DNA]</scope>
    <source>
        <strain evidence="4 5">WDL6</strain>
    </source>
</reference>
<name>A0A109BII6_HYPSL</name>
<dbReference type="Gene3D" id="3.30.300.30">
    <property type="match status" value="1"/>
</dbReference>
<dbReference type="PANTHER" id="PTHR43201">
    <property type="entry name" value="ACYL-COA SYNTHETASE"/>
    <property type="match status" value="1"/>
</dbReference>
<feature type="domain" description="AMP-dependent synthetase/ligase" evidence="3">
    <location>
        <begin position="30"/>
        <end position="391"/>
    </location>
</feature>
<dbReference type="PATRIC" id="fig|121290.4.peg.2782"/>
<dbReference type="Gene3D" id="3.40.50.12780">
    <property type="entry name" value="N-terminal domain of ligase-like"/>
    <property type="match status" value="1"/>
</dbReference>
<dbReference type="InterPro" id="IPR042099">
    <property type="entry name" value="ANL_N_sf"/>
</dbReference>
<dbReference type="PROSITE" id="PS00455">
    <property type="entry name" value="AMP_BINDING"/>
    <property type="match status" value="1"/>
</dbReference>
<protein>
    <submittedName>
        <fullName evidence="4">Long-chain-fatty-acid--CoA ligase</fullName>
        <ecNumber evidence="4">6.2.1.3</ecNumber>
    </submittedName>
</protein>
<evidence type="ECO:0000313" key="5">
    <source>
        <dbReference type="Proteomes" id="UP000059074"/>
    </source>
</evidence>
<comment type="caution">
    <text evidence="4">The sequence shown here is derived from an EMBL/GenBank/DDBJ whole genome shotgun (WGS) entry which is preliminary data.</text>
</comment>
<dbReference type="GO" id="GO:0004467">
    <property type="term" value="F:long-chain fatty acid-CoA ligase activity"/>
    <property type="evidence" value="ECO:0007669"/>
    <property type="project" value="UniProtKB-EC"/>
</dbReference>
<sequence>MTAPFNAADARRSLFSGLVAAATAYGRDGKGERVILEDADGNTLTYKRLILSSLVLGRRLAKLAREGENVGVLLPNAAGLPVTILGLNAYGRVAAILNFSAGRRALTSAIATAQLRTVLTSRRFVEVGGFEDLIAALSAAEYAPGQKTRIVYLEDVRSSIGIVDKIAGALRALRAKSIYRANPADADRPAVVLFTSGTEGAPKGVVLTNGNIVANVNQSRAHLGKVLSPDETLLNPLPIFHSFGLTAGTFVPIFAGVKCALYPSPLHYKQIPKSIRKTQATLMVATDTFVSAYARAAEPGDLDSLKYAVCGAEKVKELTRQLVAPTGVEILEGYGVTETSPVLACNLPETNRYGTVGRLLPGMEVRLEDVPGLSDGKRLYIRGPNVMAGYLLPDQPGILVRPRDGWHDTGDIVSIDDGFVSIRGRAKRFAKLGGEMVSLAAVEGLACALWPDAQHVVLSFPDPRKGEQLLLVTDQPNASKDALLAHARGEGFSELWVPKSILIVDAVPLLATGKVDLQATVELARPAQPAL</sequence>
<dbReference type="GO" id="GO:0031956">
    <property type="term" value="F:medium-chain fatty acid-CoA ligase activity"/>
    <property type="evidence" value="ECO:0007669"/>
    <property type="project" value="TreeGrafter"/>
</dbReference>
<dbReference type="InterPro" id="IPR000873">
    <property type="entry name" value="AMP-dep_synth/lig_dom"/>
</dbReference>
<evidence type="ECO:0000313" key="4">
    <source>
        <dbReference type="EMBL" id="KWT69458.1"/>
    </source>
</evidence>
<dbReference type="RefSeq" id="WP_068461210.1">
    <property type="nucleotide sequence ID" value="NZ_LMTR01000045.1"/>
</dbReference>
<dbReference type="SUPFAM" id="SSF56801">
    <property type="entry name" value="Acetyl-CoA synthetase-like"/>
    <property type="match status" value="1"/>
</dbReference>